<proteinExistence type="predicted"/>
<accession>A0ABS5KEX5</accession>
<evidence type="ECO:0000256" key="1">
    <source>
        <dbReference type="SAM" id="SignalP"/>
    </source>
</evidence>
<sequence length="176" mass="19945">MKYLALILLTLSLVLSSCDNTIGHPPSQGGDFIGTTFEFTGDFNRSNAYQLVFNFRQNGFIPYESDVILAYVLWESAGIDYWRPLPQTVYFNNGTSFQYNYDFSADIASNQIIDMSVFLDSYLDLSTLPPGYTQNQTFRVVVVPSDFLEASNVDVNSMESILNAEQLKLKELEIMH</sequence>
<feature type="chain" id="PRO_5046032239" description="Dihydrolipoamide dehydrogenase" evidence="1">
    <location>
        <begin position="18"/>
        <end position="176"/>
    </location>
</feature>
<comment type="caution">
    <text evidence="2">The sequence shown here is derived from an EMBL/GenBank/DDBJ whole genome shotgun (WGS) entry which is preliminary data.</text>
</comment>
<evidence type="ECO:0000313" key="2">
    <source>
        <dbReference type="EMBL" id="MBS2213600.1"/>
    </source>
</evidence>
<organism evidence="2 3">
    <name type="scientific">Carboxylicivirga mesophila</name>
    <dbReference type="NCBI Taxonomy" id="1166478"/>
    <lineage>
        <taxon>Bacteria</taxon>
        <taxon>Pseudomonadati</taxon>
        <taxon>Bacteroidota</taxon>
        <taxon>Bacteroidia</taxon>
        <taxon>Marinilabiliales</taxon>
        <taxon>Marinilabiliaceae</taxon>
        <taxon>Carboxylicivirga</taxon>
    </lineage>
</organism>
<dbReference type="EMBL" id="JAGUCN010000030">
    <property type="protein sequence ID" value="MBS2213600.1"/>
    <property type="molecule type" value="Genomic_DNA"/>
</dbReference>
<keyword evidence="3" id="KW-1185">Reference proteome</keyword>
<evidence type="ECO:0008006" key="4">
    <source>
        <dbReference type="Google" id="ProtNLM"/>
    </source>
</evidence>
<evidence type="ECO:0000313" key="3">
    <source>
        <dbReference type="Proteomes" id="UP000721861"/>
    </source>
</evidence>
<reference evidence="2 3" key="1">
    <citation type="journal article" date="2014" name="Int. J. Syst. Evol. Microbiol.">
        <title>Carboxylicivirga gen. nov. in the family Marinilabiliaceae with two novel species, Carboxylicivirga mesophila sp. nov. and Carboxylicivirga taeanensis sp. nov., and reclassification of Cytophaga fermentans as Saccharicrinis fermentans gen. nov., comb. nov.</title>
        <authorList>
            <person name="Yang S.H."/>
            <person name="Seo H.S."/>
            <person name="Woo J.H."/>
            <person name="Oh H.M."/>
            <person name="Jang H."/>
            <person name="Lee J.H."/>
            <person name="Kim S.J."/>
            <person name="Kwon K.K."/>
        </authorList>
    </citation>
    <scope>NUCLEOTIDE SEQUENCE [LARGE SCALE GENOMIC DNA]</scope>
    <source>
        <strain evidence="2 3">JCM 18290</strain>
    </source>
</reference>
<name>A0ABS5KEX5_9BACT</name>
<gene>
    <name evidence="2" type="ORF">KEM09_19485</name>
</gene>
<dbReference type="Proteomes" id="UP000721861">
    <property type="component" value="Unassembled WGS sequence"/>
</dbReference>
<feature type="signal peptide" evidence="1">
    <location>
        <begin position="1"/>
        <end position="17"/>
    </location>
</feature>
<keyword evidence="1" id="KW-0732">Signal</keyword>
<dbReference type="RefSeq" id="WP_212231009.1">
    <property type="nucleotide sequence ID" value="NZ_JAGUCN010000030.1"/>
</dbReference>
<dbReference type="PROSITE" id="PS51257">
    <property type="entry name" value="PROKAR_LIPOPROTEIN"/>
    <property type="match status" value="1"/>
</dbReference>
<protein>
    <recommendedName>
        <fullName evidence="4">Dihydrolipoamide dehydrogenase</fullName>
    </recommendedName>
</protein>